<feature type="transmembrane region" description="Helical" evidence="7">
    <location>
        <begin position="53"/>
        <end position="75"/>
    </location>
</feature>
<dbReference type="OrthoDB" id="9791874at2"/>
<dbReference type="GO" id="GO:0005886">
    <property type="term" value="C:plasma membrane"/>
    <property type="evidence" value="ECO:0007669"/>
    <property type="project" value="UniProtKB-SubCell"/>
</dbReference>
<evidence type="ECO:0000256" key="7">
    <source>
        <dbReference type="SAM" id="Phobius"/>
    </source>
</evidence>
<comment type="subcellular location">
    <subcellularLocation>
        <location evidence="1">Cell membrane</location>
        <topology evidence="1">Multi-pass membrane protein</topology>
    </subcellularLocation>
</comment>
<feature type="transmembrane region" description="Helical" evidence="7">
    <location>
        <begin position="87"/>
        <end position="107"/>
    </location>
</feature>
<comment type="similarity">
    <text evidence="2">Belongs to the UPF0126 family.</text>
</comment>
<dbReference type="PANTHER" id="PTHR30506:SF3">
    <property type="entry name" value="UPF0126 INNER MEMBRANE PROTEIN YADS-RELATED"/>
    <property type="match status" value="1"/>
</dbReference>
<evidence type="ECO:0000256" key="6">
    <source>
        <dbReference type="ARBA" id="ARBA00023136"/>
    </source>
</evidence>
<gene>
    <name evidence="9" type="ORF">FKG94_27175</name>
</gene>
<dbReference type="PANTHER" id="PTHR30506">
    <property type="entry name" value="INNER MEMBRANE PROTEIN"/>
    <property type="match status" value="1"/>
</dbReference>
<proteinExistence type="inferred from homology"/>
<evidence type="ECO:0000256" key="3">
    <source>
        <dbReference type="ARBA" id="ARBA00022475"/>
    </source>
</evidence>
<feature type="transmembrane region" description="Helical" evidence="7">
    <location>
        <begin position="113"/>
        <end position="133"/>
    </location>
</feature>
<evidence type="ECO:0000256" key="4">
    <source>
        <dbReference type="ARBA" id="ARBA00022692"/>
    </source>
</evidence>
<sequence>MYLVGLSAGLVFAISGALAAAERNLDIVSFMLIGTVTGIGGGTLRDLILDAPVFWIGDTLYLWGCLLGSVATYFFNRFIAARHSLLVWMDAVGMALFCVAGTAKALSLGVPPIVAVTMGVITPTFGSLLRDVILNQNPVLLGPEIYVTACALGALVYLGLHSLGIAETTALLVAMGCALGLRGAAIIWDLRLPKFA</sequence>
<dbReference type="EMBL" id="VHSG01000041">
    <property type="protein sequence ID" value="TQV66523.1"/>
    <property type="molecule type" value="Genomic_DNA"/>
</dbReference>
<protein>
    <submittedName>
        <fullName evidence="9">Trimeric intracellular cation channel family protein</fullName>
    </submittedName>
</protein>
<dbReference type="InterPro" id="IPR005115">
    <property type="entry name" value="Gly_transporter"/>
</dbReference>
<comment type="caution">
    <text evidence="9">The sequence shown here is derived from an EMBL/GenBank/DDBJ whole genome shotgun (WGS) entry which is preliminary data.</text>
</comment>
<dbReference type="AlphaFoldDB" id="A0A545SNG4"/>
<evidence type="ECO:0000256" key="2">
    <source>
        <dbReference type="ARBA" id="ARBA00008193"/>
    </source>
</evidence>
<feature type="domain" description="Glycine transporter" evidence="8">
    <location>
        <begin position="88"/>
        <end position="161"/>
    </location>
</feature>
<keyword evidence="10" id="KW-1185">Reference proteome</keyword>
<evidence type="ECO:0000313" key="9">
    <source>
        <dbReference type="EMBL" id="TQV66523.1"/>
    </source>
</evidence>
<name>A0A545SNG4_9GAMM</name>
<dbReference type="Pfam" id="PF03458">
    <property type="entry name" value="Gly_transporter"/>
    <property type="match status" value="2"/>
</dbReference>
<reference evidence="9 10" key="1">
    <citation type="submission" date="2019-06" db="EMBL/GenBank/DDBJ databases">
        <title>Whole genome sequence for Cellvibrionaceae sp. R142.</title>
        <authorList>
            <person name="Wang G."/>
        </authorList>
    </citation>
    <scope>NUCLEOTIDE SEQUENCE [LARGE SCALE GENOMIC DNA]</scope>
    <source>
        <strain evidence="9 10">R142</strain>
    </source>
</reference>
<keyword evidence="4 7" id="KW-0812">Transmembrane</keyword>
<keyword evidence="5 7" id="KW-1133">Transmembrane helix</keyword>
<evidence type="ECO:0000256" key="5">
    <source>
        <dbReference type="ARBA" id="ARBA00022989"/>
    </source>
</evidence>
<feature type="transmembrane region" description="Helical" evidence="7">
    <location>
        <begin position="145"/>
        <end position="164"/>
    </location>
</feature>
<keyword evidence="3" id="KW-1003">Cell membrane</keyword>
<evidence type="ECO:0000313" key="10">
    <source>
        <dbReference type="Proteomes" id="UP000319732"/>
    </source>
</evidence>
<dbReference type="Proteomes" id="UP000319732">
    <property type="component" value="Unassembled WGS sequence"/>
</dbReference>
<feature type="transmembrane region" description="Helical" evidence="7">
    <location>
        <begin position="170"/>
        <end position="190"/>
    </location>
</feature>
<keyword evidence="6 7" id="KW-0472">Membrane</keyword>
<organism evidence="9 10">
    <name type="scientific">Exilibacterium tricleocarpae</name>
    <dbReference type="NCBI Taxonomy" id="2591008"/>
    <lineage>
        <taxon>Bacteria</taxon>
        <taxon>Pseudomonadati</taxon>
        <taxon>Pseudomonadota</taxon>
        <taxon>Gammaproteobacteria</taxon>
        <taxon>Cellvibrionales</taxon>
        <taxon>Cellvibrionaceae</taxon>
        <taxon>Exilibacterium</taxon>
    </lineage>
</organism>
<accession>A0A545SNG4</accession>
<evidence type="ECO:0000256" key="1">
    <source>
        <dbReference type="ARBA" id="ARBA00004651"/>
    </source>
</evidence>
<evidence type="ECO:0000259" key="8">
    <source>
        <dbReference type="Pfam" id="PF03458"/>
    </source>
</evidence>
<feature type="domain" description="Glycine transporter" evidence="8">
    <location>
        <begin position="10"/>
        <end position="76"/>
    </location>
</feature>